<name>A0AAX4K7K5_9TREE</name>
<accession>A0AAX4K7K5</accession>
<dbReference type="GO" id="GO:0031417">
    <property type="term" value="C:NatC complex"/>
    <property type="evidence" value="ECO:0007669"/>
    <property type="project" value="InterPro"/>
</dbReference>
<dbReference type="PANTHER" id="PTHR21373:SF0">
    <property type="entry name" value="N-ALPHA-ACETYLTRANSFERASE 35, NATC AUXILIARY SUBUNIT"/>
    <property type="match status" value="1"/>
</dbReference>
<dbReference type="EMBL" id="CP144108">
    <property type="protein sequence ID" value="WWC92805.1"/>
    <property type="molecule type" value="Genomic_DNA"/>
</dbReference>
<feature type="domain" description="NAA35-like N-terminal" evidence="1">
    <location>
        <begin position="18"/>
        <end position="171"/>
    </location>
</feature>
<dbReference type="PANTHER" id="PTHR21373">
    <property type="entry name" value="GLUCOSE REPRESSIBLE PROTEIN MAK10"/>
    <property type="match status" value="1"/>
</dbReference>
<dbReference type="InterPro" id="IPR007244">
    <property type="entry name" value="Naa35_N"/>
</dbReference>
<proteinExistence type="predicted"/>
<protein>
    <recommendedName>
        <fullName evidence="1">NAA35-like N-terminal domain-containing protein</fullName>
    </recommendedName>
</protein>
<sequence>MQDITDWYDRVCQDLPTGSMVKPSDLSMLDAMNAIQIMDPKMDTGALQSNVSMSQFVFSPEASMSPEDICCIMDIMMALEMAWYRGATLCQSVYTSLLYHNPQHLAQPVEWSASETSQLVNVVLRGYVLLYCKTIDLAYSEFAKGNVRDGEDCWLDHYGIPVRMSDPVNDVISLADDALNWLEGDGCQVSSQWRQQLISRMIVRRISISPSSILRVIRIAADNITVSSMPSNAAKAAFDNAIPSYLRQHMPLPSIDQPNSTETLHEMRQLVDTLISIEAIEEEGSWERWQTRFDLACDRLIHDRHWIDNVVRSTIFYETGSSEAAVLAFDGASDTDLLAVNRQVGAWKNLISSEFWWWMQQVTQSRIRYTPLSSTWPALWAKIWVALSSAMSMARSGLTPRFQNFIEAQKTLNQETSLDLAVAKLAEAVEWLDVVLAKKSETGFRLEDFFSRAQRRSRWIPRIQ</sequence>
<evidence type="ECO:0000313" key="3">
    <source>
        <dbReference type="Proteomes" id="UP001355207"/>
    </source>
</evidence>
<keyword evidence="3" id="KW-1185">Reference proteome</keyword>
<dbReference type="RefSeq" id="XP_066079567.1">
    <property type="nucleotide sequence ID" value="XM_066223470.1"/>
</dbReference>
<dbReference type="AlphaFoldDB" id="A0AAX4K7K5"/>
<dbReference type="Pfam" id="PF04112">
    <property type="entry name" value="Mak10"/>
    <property type="match status" value="1"/>
</dbReference>
<evidence type="ECO:0000313" key="2">
    <source>
        <dbReference type="EMBL" id="WWC92805.1"/>
    </source>
</evidence>
<dbReference type="Proteomes" id="UP001355207">
    <property type="component" value="Chromosome 11"/>
</dbReference>
<reference evidence="2 3" key="1">
    <citation type="submission" date="2024-01" db="EMBL/GenBank/DDBJ databases">
        <title>Comparative genomics of Cryptococcus and Kwoniella reveals pathogenesis evolution and contrasting modes of karyotype evolution via chromosome fusion or intercentromeric recombination.</title>
        <authorList>
            <person name="Coelho M.A."/>
            <person name="David-Palma M."/>
            <person name="Shea T."/>
            <person name="Bowers K."/>
            <person name="McGinley-Smith S."/>
            <person name="Mohammad A.W."/>
            <person name="Gnirke A."/>
            <person name="Yurkov A.M."/>
            <person name="Nowrousian M."/>
            <person name="Sun S."/>
            <person name="Cuomo C.A."/>
            <person name="Heitman J."/>
        </authorList>
    </citation>
    <scope>NUCLEOTIDE SEQUENCE [LARGE SCALE GENOMIC DNA]</scope>
    <source>
        <strain evidence="2 3">CBS 6074</strain>
    </source>
</reference>
<organism evidence="2 3">
    <name type="scientific">Kwoniella dendrophila CBS 6074</name>
    <dbReference type="NCBI Taxonomy" id="1295534"/>
    <lineage>
        <taxon>Eukaryota</taxon>
        <taxon>Fungi</taxon>
        <taxon>Dikarya</taxon>
        <taxon>Basidiomycota</taxon>
        <taxon>Agaricomycotina</taxon>
        <taxon>Tremellomycetes</taxon>
        <taxon>Tremellales</taxon>
        <taxon>Cryptococcaceae</taxon>
        <taxon>Kwoniella</taxon>
    </lineage>
</organism>
<gene>
    <name evidence="2" type="ORF">L201_007764</name>
</gene>
<dbReference type="InterPro" id="IPR057983">
    <property type="entry name" value="NAA35-like_N"/>
</dbReference>
<dbReference type="GeneID" id="91098432"/>
<evidence type="ECO:0000259" key="1">
    <source>
        <dbReference type="Pfam" id="PF04112"/>
    </source>
</evidence>